<feature type="region of interest" description="Disordered" evidence="1">
    <location>
        <begin position="225"/>
        <end position="254"/>
    </location>
</feature>
<sequence>MASGTPGASQNLVSPAAHLHLAPAYAVQPPPTVSSPGAAASSSSSSSSGSKPIPGAPSPALRPFTPQELKQLVLEYLCNQCYVDSAKAFAHDLALADEAPEPSGGKVDGEADDAAPADRGSTKVAGEAMEGVEATPEPSLGPEAGGGPSDSNEAPPAMNGKSVAFIEGDEDGEEENGEVAEGNLLSREDLQDARLRRKIRTSILTGRISHAVDLLNEHYPAVLAPTTTPTTTPPSASGLTSPSKVAPNNPLSPKHANCTPQTFFVAPAPSSSSTASPTFALASSSKPLIGAHFEPHAQSLAPAILSLNLQTQVFIELMRSAYATSAHSTPSTPTPSINGGGGSGGGAGSNGGASTGGDDADMSASTSSLGTFSILNVAIAQAQALAEKVSLLPHGREREGWEKERVDVSALLAYKNIESCEVRGYFEEARKEALAEMVNAAILQHTGRTPLPLLSLAARQATAFWSTLREMNVPFPPPSSSNRSASDAAAANGKNKPAKTYPAFDLHSFLHEQQREPAAAPVDGDTEMA</sequence>
<organism evidence="3 4">
    <name type="scientific">Rhodotorula diobovata</name>
    <dbReference type="NCBI Taxonomy" id="5288"/>
    <lineage>
        <taxon>Eukaryota</taxon>
        <taxon>Fungi</taxon>
        <taxon>Dikarya</taxon>
        <taxon>Basidiomycota</taxon>
        <taxon>Pucciniomycotina</taxon>
        <taxon>Microbotryomycetes</taxon>
        <taxon>Sporidiobolales</taxon>
        <taxon>Sporidiobolaceae</taxon>
        <taxon>Rhodotorula</taxon>
    </lineage>
</organism>
<dbReference type="STRING" id="5288.A0A5C5FSQ0"/>
<dbReference type="OrthoDB" id="8048523at2759"/>
<dbReference type="SMART" id="SM00757">
    <property type="entry name" value="CRA"/>
    <property type="match status" value="1"/>
</dbReference>
<feature type="region of interest" description="Disordered" evidence="1">
    <location>
        <begin position="325"/>
        <end position="362"/>
    </location>
</feature>
<feature type="region of interest" description="Disordered" evidence="1">
    <location>
        <begin position="100"/>
        <end position="159"/>
    </location>
</feature>
<gene>
    <name evidence="3" type="ORF">DMC30DRAFT_282308</name>
</gene>
<dbReference type="InterPro" id="IPR006594">
    <property type="entry name" value="LisH"/>
</dbReference>
<dbReference type="AlphaFoldDB" id="A0A5C5FSQ0"/>
<protein>
    <recommendedName>
        <fullName evidence="2">CRA domain-containing protein</fullName>
    </recommendedName>
</protein>
<dbReference type="InterPro" id="IPR013144">
    <property type="entry name" value="CRA_dom"/>
</dbReference>
<name>A0A5C5FSQ0_9BASI</name>
<feature type="compositionally biased region" description="Low complexity" evidence="1">
    <location>
        <begin position="225"/>
        <end position="243"/>
    </location>
</feature>
<evidence type="ECO:0000313" key="3">
    <source>
        <dbReference type="EMBL" id="TNY19908.1"/>
    </source>
</evidence>
<accession>A0A5C5FSQ0</accession>
<dbReference type="PANTHER" id="PTHR12864">
    <property type="entry name" value="RAN BINDING PROTEIN 9-RELATED"/>
    <property type="match status" value="1"/>
</dbReference>
<feature type="region of interest" description="Disordered" evidence="1">
    <location>
        <begin position="27"/>
        <end position="62"/>
    </location>
</feature>
<feature type="domain" description="CRA" evidence="2">
    <location>
        <begin position="377"/>
        <end position="474"/>
    </location>
</feature>
<feature type="compositionally biased region" description="Gly residues" evidence="1">
    <location>
        <begin position="338"/>
        <end position="355"/>
    </location>
</feature>
<keyword evidence="4" id="KW-1185">Reference proteome</keyword>
<feature type="compositionally biased region" description="Low complexity" evidence="1">
    <location>
        <begin position="325"/>
        <end position="337"/>
    </location>
</feature>
<dbReference type="EMBL" id="SOZI01000081">
    <property type="protein sequence ID" value="TNY19908.1"/>
    <property type="molecule type" value="Genomic_DNA"/>
</dbReference>
<reference evidence="3 4" key="1">
    <citation type="submission" date="2019-03" db="EMBL/GenBank/DDBJ databases">
        <title>Rhodosporidium diobovatum UCD-FST 08-225 genome sequencing, assembly, and annotation.</title>
        <authorList>
            <person name="Fakankun I.U."/>
            <person name="Fristensky B."/>
            <person name="Levin D.B."/>
        </authorList>
    </citation>
    <scope>NUCLEOTIDE SEQUENCE [LARGE SCALE GENOMIC DNA]</scope>
    <source>
        <strain evidence="3 4">UCD-FST 08-225</strain>
    </source>
</reference>
<comment type="caution">
    <text evidence="3">The sequence shown here is derived from an EMBL/GenBank/DDBJ whole genome shotgun (WGS) entry which is preliminary data.</text>
</comment>
<evidence type="ECO:0000259" key="2">
    <source>
        <dbReference type="SMART" id="SM00757"/>
    </source>
</evidence>
<proteinExistence type="predicted"/>
<dbReference type="PROSITE" id="PS50896">
    <property type="entry name" value="LISH"/>
    <property type="match status" value="1"/>
</dbReference>
<evidence type="ECO:0000256" key="1">
    <source>
        <dbReference type="SAM" id="MobiDB-lite"/>
    </source>
</evidence>
<evidence type="ECO:0000313" key="4">
    <source>
        <dbReference type="Proteomes" id="UP000311382"/>
    </source>
</evidence>
<feature type="compositionally biased region" description="Low complexity" evidence="1">
    <location>
        <begin position="34"/>
        <end position="53"/>
    </location>
</feature>
<feature type="compositionally biased region" description="Low complexity" evidence="1">
    <location>
        <begin position="480"/>
        <end position="499"/>
    </location>
</feature>
<dbReference type="InterPro" id="IPR050618">
    <property type="entry name" value="Ubq-SigPath_Reg"/>
</dbReference>
<feature type="region of interest" description="Disordered" evidence="1">
    <location>
        <begin position="475"/>
        <end position="529"/>
    </location>
</feature>
<dbReference type="Proteomes" id="UP000311382">
    <property type="component" value="Unassembled WGS sequence"/>
</dbReference>